<dbReference type="CDD" id="cd06262">
    <property type="entry name" value="metallo-hydrolase-like_MBL-fold"/>
    <property type="match status" value="1"/>
</dbReference>
<dbReference type="InterPro" id="IPR051453">
    <property type="entry name" value="MBL_Glyoxalase_II"/>
</dbReference>
<dbReference type="Gene3D" id="3.60.15.10">
    <property type="entry name" value="Ribonuclease Z/Hydroxyacylglutathione hydrolase-like"/>
    <property type="match status" value="1"/>
</dbReference>
<sequence length="217" mass="23645">MNELLLDDVSIRWISVSEMSNNVYLITERASGKQLLVDAADDFPAIEELISAASEDGPDTEIVAIATTHQHWDHVRALAAAVEKYPVTTYAGADDRQGIADESGVKISHPLSHGEKIQLGDVVIEAIHLRGHTPGSIAYALVDSSGQPVILSGDSLFPGGVGNTWKDPQRFSSLIADVTERIFDRFPDETKVLPGHGGTTDLGTERPHLDEWRERGW</sequence>
<dbReference type="Pfam" id="PF00753">
    <property type="entry name" value="Lactamase_B"/>
    <property type="match status" value="1"/>
</dbReference>
<dbReference type="PANTHER" id="PTHR46233:SF1">
    <property type="entry name" value="CONSERVED PROTEIN"/>
    <property type="match status" value="1"/>
</dbReference>
<evidence type="ECO:0000313" key="3">
    <source>
        <dbReference type="EMBL" id="RBM04062.1"/>
    </source>
</evidence>
<evidence type="ECO:0000259" key="2">
    <source>
        <dbReference type="SMART" id="SM00849"/>
    </source>
</evidence>
<gene>
    <name evidence="3" type="ORF">C1H84_01840</name>
</gene>
<feature type="region of interest" description="Disordered" evidence="1">
    <location>
        <begin position="189"/>
        <end position="217"/>
    </location>
</feature>
<name>A0A365YMZ6_9MICC</name>
<reference evidence="3 4" key="1">
    <citation type="submission" date="2018-01" db="EMBL/GenBank/DDBJ databases">
        <title>Glutamicibacter soli strain NHPC-3 Whole genome sequence and assembly.</title>
        <authorList>
            <person name="Choudhury P."/>
            <person name="Gupta D."/>
            <person name="Sengupta K."/>
            <person name="Jawed A."/>
            <person name="Sultana N."/>
            <person name="Saha P."/>
        </authorList>
    </citation>
    <scope>NUCLEOTIDE SEQUENCE [LARGE SCALE GENOMIC DNA]</scope>
    <source>
        <strain evidence="3 4">NHPC-3</strain>
    </source>
</reference>
<dbReference type="GO" id="GO:0016787">
    <property type="term" value="F:hydrolase activity"/>
    <property type="evidence" value="ECO:0007669"/>
    <property type="project" value="UniProtKB-KW"/>
</dbReference>
<evidence type="ECO:0000313" key="4">
    <source>
        <dbReference type="Proteomes" id="UP000252167"/>
    </source>
</evidence>
<dbReference type="EMBL" id="POAF01000001">
    <property type="protein sequence ID" value="RBM04062.1"/>
    <property type="molecule type" value="Genomic_DNA"/>
</dbReference>
<feature type="domain" description="Metallo-beta-lactamase" evidence="2">
    <location>
        <begin position="20"/>
        <end position="196"/>
    </location>
</feature>
<protein>
    <submittedName>
        <fullName evidence="3">MBL fold metallo-hydrolase</fullName>
    </submittedName>
</protein>
<dbReference type="RefSeq" id="WP_047119358.1">
    <property type="nucleotide sequence ID" value="NZ_CM125969.1"/>
</dbReference>
<accession>A0A365YMZ6</accession>
<dbReference type="SMART" id="SM00849">
    <property type="entry name" value="Lactamase_B"/>
    <property type="match status" value="1"/>
</dbReference>
<evidence type="ECO:0000256" key="1">
    <source>
        <dbReference type="SAM" id="MobiDB-lite"/>
    </source>
</evidence>
<comment type="caution">
    <text evidence="3">The sequence shown here is derived from an EMBL/GenBank/DDBJ whole genome shotgun (WGS) entry which is preliminary data.</text>
</comment>
<proteinExistence type="predicted"/>
<feature type="compositionally biased region" description="Basic and acidic residues" evidence="1">
    <location>
        <begin position="203"/>
        <end position="217"/>
    </location>
</feature>
<dbReference type="InterPro" id="IPR036866">
    <property type="entry name" value="RibonucZ/Hydroxyglut_hydro"/>
</dbReference>
<keyword evidence="3" id="KW-0378">Hydrolase</keyword>
<dbReference type="PANTHER" id="PTHR46233">
    <property type="entry name" value="HYDROXYACYLGLUTATHIONE HYDROLASE GLOC"/>
    <property type="match status" value="1"/>
</dbReference>
<dbReference type="SUPFAM" id="SSF56281">
    <property type="entry name" value="Metallo-hydrolase/oxidoreductase"/>
    <property type="match status" value="1"/>
</dbReference>
<dbReference type="AlphaFoldDB" id="A0A365YMZ6"/>
<dbReference type="InterPro" id="IPR001279">
    <property type="entry name" value="Metallo-B-lactamas"/>
</dbReference>
<dbReference type="Proteomes" id="UP000252167">
    <property type="component" value="Unassembled WGS sequence"/>
</dbReference>
<organism evidence="3 4">
    <name type="scientific">Glutamicibacter soli</name>
    <dbReference type="NCBI Taxonomy" id="453836"/>
    <lineage>
        <taxon>Bacteria</taxon>
        <taxon>Bacillati</taxon>
        <taxon>Actinomycetota</taxon>
        <taxon>Actinomycetes</taxon>
        <taxon>Micrococcales</taxon>
        <taxon>Micrococcaceae</taxon>
        <taxon>Glutamicibacter</taxon>
    </lineage>
</organism>
<keyword evidence="4" id="KW-1185">Reference proteome</keyword>